<feature type="compositionally biased region" description="Basic and acidic residues" evidence="1">
    <location>
        <begin position="46"/>
        <end position="62"/>
    </location>
</feature>
<gene>
    <name evidence="2" type="ORF">COU86_02460</name>
</gene>
<organism evidence="2 3">
    <name type="scientific">Candidatus Roizmanbacteria bacterium CG10_big_fil_rev_8_21_14_0_10_36_26</name>
    <dbReference type="NCBI Taxonomy" id="1974851"/>
    <lineage>
        <taxon>Bacteria</taxon>
        <taxon>Candidatus Roizmaniibacteriota</taxon>
    </lineage>
</organism>
<evidence type="ECO:0000313" key="3">
    <source>
        <dbReference type="Proteomes" id="UP000231434"/>
    </source>
</evidence>
<feature type="region of interest" description="Disordered" evidence="1">
    <location>
        <begin position="46"/>
        <end position="85"/>
    </location>
</feature>
<reference evidence="3" key="1">
    <citation type="submission" date="2017-09" db="EMBL/GenBank/DDBJ databases">
        <title>Depth-based differentiation of microbial function through sediment-hosted aquifers and enrichment of novel symbionts in the deep terrestrial subsurface.</title>
        <authorList>
            <person name="Probst A.J."/>
            <person name="Ladd B."/>
            <person name="Jarett J.K."/>
            <person name="Geller-Mcgrath D.E."/>
            <person name="Sieber C.M.K."/>
            <person name="Emerson J.B."/>
            <person name="Anantharaman K."/>
            <person name="Thomas B.C."/>
            <person name="Malmstrom R."/>
            <person name="Stieglmeier M."/>
            <person name="Klingl A."/>
            <person name="Woyke T."/>
            <person name="Ryan C.M."/>
            <person name="Banfield J.F."/>
        </authorList>
    </citation>
    <scope>NUCLEOTIDE SEQUENCE [LARGE SCALE GENOMIC DNA]</scope>
</reference>
<protein>
    <submittedName>
        <fullName evidence="2">Uncharacterized protein</fullName>
    </submittedName>
</protein>
<evidence type="ECO:0000256" key="1">
    <source>
        <dbReference type="SAM" id="MobiDB-lite"/>
    </source>
</evidence>
<dbReference type="Proteomes" id="UP000231434">
    <property type="component" value="Unassembled WGS sequence"/>
</dbReference>
<name>A0A2M8KLD8_9BACT</name>
<comment type="caution">
    <text evidence="2">The sequence shown here is derived from an EMBL/GenBank/DDBJ whole genome shotgun (WGS) entry which is preliminary data.</text>
</comment>
<accession>A0A2M8KLD8</accession>
<dbReference type="EMBL" id="PFEB01000031">
    <property type="protein sequence ID" value="PJE60737.1"/>
    <property type="molecule type" value="Genomic_DNA"/>
</dbReference>
<evidence type="ECO:0000313" key="2">
    <source>
        <dbReference type="EMBL" id="PJE60737.1"/>
    </source>
</evidence>
<proteinExistence type="predicted"/>
<feature type="compositionally biased region" description="Basic residues" evidence="1">
    <location>
        <begin position="70"/>
        <end position="85"/>
    </location>
</feature>
<sequence>MNKTYSNPCPRCGTERITVKTWKEKIYGSVILNKKTACPNKECQKIVDRDNKKQQDKNDAMKLRSLQRAQNRKANRKAKKTAKHA</sequence>
<dbReference type="AlphaFoldDB" id="A0A2M8KLD8"/>